<dbReference type="SUPFAM" id="SSF53218">
    <property type="entry name" value="Molybdenum cofactor biosynthesis proteins"/>
    <property type="match status" value="1"/>
</dbReference>
<dbReference type="RefSeq" id="WP_322185945.1">
    <property type="nucleotide sequence ID" value="NZ_JAXLPB010000001.1"/>
</dbReference>
<dbReference type="InterPro" id="IPR050101">
    <property type="entry name" value="CinA"/>
</dbReference>
<evidence type="ECO:0000313" key="2">
    <source>
        <dbReference type="EMBL" id="MDY8107532.1"/>
    </source>
</evidence>
<evidence type="ECO:0000259" key="1">
    <source>
        <dbReference type="SMART" id="SM00852"/>
    </source>
</evidence>
<keyword evidence="3" id="KW-1185">Reference proteome</keyword>
<proteinExistence type="predicted"/>
<sequence length="245" mass="26178">MTEPVPSTAAMLAIGDEILSGRTKDRNIGHFAEVMTLAGIDLAEVRIVPDDAARIVEALNALRARYDIVVTSGGIGPTHDDITADAVGAAFGLPVGEHEEAVERLRSYYEGRDLPFTDARRRMTRTPQGASLIDNPVSTAPGFSIGNVHVMAGVPHVFQAMLENLVKSLPHGIPIESRAVACPLGEGDIGGPLAEIARARDGVSIGSYPRFAEGRYTTEIIIRSRDRAKLDEAEQAVRAMIDALS</sequence>
<dbReference type="SMART" id="SM00852">
    <property type="entry name" value="MoCF_biosynth"/>
    <property type="match status" value="1"/>
</dbReference>
<dbReference type="PANTHER" id="PTHR13939">
    <property type="entry name" value="NICOTINAMIDE-NUCLEOTIDE AMIDOHYDROLASE PNCC"/>
    <property type="match status" value="1"/>
</dbReference>
<dbReference type="InterPro" id="IPR001453">
    <property type="entry name" value="MoaB/Mog_dom"/>
</dbReference>
<accession>A0ABU5HXC9</accession>
<dbReference type="CDD" id="cd00885">
    <property type="entry name" value="cinA"/>
    <property type="match status" value="1"/>
</dbReference>
<organism evidence="2 3">
    <name type="scientific">Fulvimarina uroteuthidis</name>
    <dbReference type="NCBI Taxonomy" id="3098149"/>
    <lineage>
        <taxon>Bacteria</taxon>
        <taxon>Pseudomonadati</taxon>
        <taxon>Pseudomonadota</taxon>
        <taxon>Alphaproteobacteria</taxon>
        <taxon>Hyphomicrobiales</taxon>
        <taxon>Aurantimonadaceae</taxon>
        <taxon>Fulvimarina</taxon>
    </lineage>
</organism>
<dbReference type="Proteomes" id="UP001294412">
    <property type="component" value="Unassembled WGS sequence"/>
</dbReference>
<reference evidence="2 3" key="1">
    <citation type="submission" date="2023-12" db="EMBL/GenBank/DDBJ databases">
        <title>Description of Novel Strain Fulvimarina sp. 2208YS6-2-32 isolated from Uroteuthis (Photololigo) edulis.</title>
        <authorList>
            <person name="Park J.-S."/>
        </authorList>
    </citation>
    <scope>NUCLEOTIDE SEQUENCE [LARGE SCALE GENOMIC DNA]</scope>
    <source>
        <strain evidence="2 3">2208YS6-2-32</strain>
    </source>
</reference>
<dbReference type="InterPro" id="IPR056596">
    <property type="entry name" value="FLAD1_M"/>
</dbReference>
<dbReference type="Gene3D" id="3.40.980.10">
    <property type="entry name" value="MoaB/Mog-like domain"/>
    <property type="match status" value="1"/>
</dbReference>
<name>A0ABU5HXC9_9HYPH</name>
<evidence type="ECO:0000313" key="3">
    <source>
        <dbReference type="Proteomes" id="UP001294412"/>
    </source>
</evidence>
<gene>
    <name evidence="2" type="ORF">U0C82_00025</name>
</gene>
<comment type="caution">
    <text evidence="2">The sequence shown here is derived from an EMBL/GenBank/DDBJ whole genome shotgun (WGS) entry which is preliminary data.</text>
</comment>
<dbReference type="PANTHER" id="PTHR13939:SF0">
    <property type="entry name" value="NMN AMIDOHYDROLASE-LIKE PROTEIN YFAY"/>
    <property type="match status" value="1"/>
</dbReference>
<dbReference type="Pfam" id="PF00994">
    <property type="entry name" value="MoCF_biosynth"/>
    <property type="match status" value="1"/>
</dbReference>
<feature type="domain" description="MoaB/Mog" evidence="1">
    <location>
        <begin position="10"/>
        <end position="172"/>
    </location>
</feature>
<protein>
    <submittedName>
        <fullName evidence="2">Competence/damage-inducible protein A</fullName>
    </submittedName>
</protein>
<dbReference type="Pfam" id="PF24102">
    <property type="entry name" value="FLAD1_M"/>
    <property type="match status" value="1"/>
</dbReference>
<dbReference type="EMBL" id="JAXLPB010000001">
    <property type="protein sequence ID" value="MDY8107532.1"/>
    <property type="molecule type" value="Genomic_DNA"/>
</dbReference>
<dbReference type="InterPro" id="IPR036425">
    <property type="entry name" value="MoaB/Mog-like_dom_sf"/>
</dbReference>